<comment type="subcellular location">
    <subcellularLocation>
        <location evidence="3">Cytoplasm</location>
    </subcellularLocation>
</comment>
<evidence type="ECO:0000256" key="5">
    <source>
        <dbReference type="ARBA" id="ARBA00022679"/>
    </source>
</evidence>
<feature type="compositionally biased region" description="Polar residues" evidence="9">
    <location>
        <begin position="625"/>
        <end position="634"/>
    </location>
</feature>
<dbReference type="InterPro" id="IPR002058">
    <property type="entry name" value="PAP_assoc"/>
</dbReference>
<gene>
    <name evidence="12" type="ORF">CCMP2556_LOCUS17874</name>
</gene>
<keyword evidence="13" id="KW-1185">Reference proteome</keyword>
<feature type="coiled-coil region" evidence="8">
    <location>
        <begin position="500"/>
        <end position="536"/>
    </location>
</feature>
<dbReference type="Gene3D" id="3.30.460.10">
    <property type="entry name" value="Beta Polymerase, domain 2"/>
    <property type="match status" value="1"/>
</dbReference>
<dbReference type="SUPFAM" id="SSF81631">
    <property type="entry name" value="PAP/OAS1 substrate-binding domain"/>
    <property type="match status" value="1"/>
</dbReference>
<dbReference type="CDD" id="cd05402">
    <property type="entry name" value="NT_PAP_TUTase"/>
    <property type="match status" value="1"/>
</dbReference>
<keyword evidence="7" id="KW-0460">Magnesium</keyword>
<dbReference type="SUPFAM" id="SSF81301">
    <property type="entry name" value="Nucleotidyltransferase"/>
    <property type="match status" value="1"/>
</dbReference>
<proteinExistence type="predicted"/>
<evidence type="ECO:0000256" key="2">
    <source>
        <dbReference type="ARBA" id="ARBA00001946"/>
    </source>
</evidence>
<feature type="chain" id="PRO_5045119633" description="C2H2-type domain-containing protein" evidence="10">
    <location>
        <begin position="21"/>
        <end position="640"/>
    </location>
</feature>
<feature type="region of interest" description="Disordered" evidence="9">
    <location>
        <begin position="613"/>
        <end position="640"/>
    </location>
</feature>
<comment type="cofactor">
    <cofactor evidence="1">
        <name>Mn(2+)</name>
        <dbReference type="ChEBI" id="CHEBI:29035"/>
    </cofactor>
</comment>
<sequence length="640" mass="73045">MKRWKAVVLLSLLCLDERLRRPLFATPQAKEAPQTKLKKELQLSGDLMQFAVENKQTPQEVKEKQKLLSLFLEIARNSTRTLKALQNRTASISMLPFGSCVTGCGARGADVDACVFFEDAAPPDRNVLRRVQKWVSKGRYAKSEFIPSWGIPLLKVVRRGVDLDLSCNNVIPVFNTFLLRSYVEIMPELAVLAMAVKCWAKRQEVGSVLDGGLSSYAWTLLIVYYLQVCHGLPSLHKGSTIPTEKCWVYWERRVNKKGKERKPRRRIFDLNFKLTSRRSNHSESLGAWFQGFFDFYANDFDWKEEVVSVRCGRRLQVEDPSFAALKVDRAKDLQIEDPVEISRNLNFALTKAGRIPTLIQRAAKVLRNGHLQTLLEPGTKAKQRAPLEWPEVKEILRKSRLSWPSLKTIPQQTARRLSGRSGTTGPARYGCVHCFQWFSDLKQLEEHQSSSEHLGTLEPLTVQDLQEPETQEHVEEPLALLDENEELDEEGPPEEAAVSMRRTELRNKQAKLQAQKATLEEEVRKLELQLQELQGEDPRNLLEAEKMVSPAVEPKKLREVCGGFQALEMLGDVSRQKKQMHEDVGEKPWRCWENCSVNLAIWPSGPYQLLQFAEPTNRGRPPSRTFRSAAQATTEPRDTP</sequence>
<reference evidence="12 13" key="1">
    <citation type="submission" date="2024-02" db="EMBL/GenBank/DDBJ databases">
        <authorList>
            <person name="Chen Y."/>
            <person name="Shah S."/>
            <person name="Dougan E. K."/>
            <person name="Thang M."/>
            <person name="Chan C."/>
        </authorList>
    </citation>
    <scope>NUCLEOTIDE SEQUENCE [LARGE SCALE GENOMIC DNA]</scope>
</reference>
<keyword evidence="10" id="KW-0732">Signal</keyword>
<dbReference type="InterPro" id="IPR013087">
    <property type="entry name" value="Znf_C2H2_type"/>
</dbReference>
<evidence type="ECO:0000313" key="12">
    <source>
        <dbReference type="EMBL" id="CAK9030428.1"/>
    </source>
</evidence>
<evidence type="ECO:0000256" key="9">
    <source>
        <dbReference type="SAM" id="MobiDB-lite"/>
    </source>
</evidence>
<keyword evidence="4" id="KW-0963">Cytoplasm</keyword>
<evidence type="ECO:0000256" key="6">
    <source>
        <dbReference type="ARBA" id="ARBA00022723"/>
    </source>
</evidence>
<accession>A0ABP0KUN8</accession>
<dbReference type="Gene3D" id="3.30.160.60">
    <property type="entry name" value="Classic Zinc Finger"/>
    <property type="match status" value="1"/>
</dbReference>
<dbReference type="Proteomes" id="UP001642484">
    <property type="component" value="Unassembled WGS sequence"/>
</dbReference>
<keyword evidence="8" id="KW-0175">Coiled coil</keyword>
<dbReference type="Gene3D" id="1.10.1410.10">
    <property type="match status" value="1"/>
</dbReference>
<organism evidence="12 13">
    <name type="scientific">Durusdinium trenchii</name>
    <dbReference type="NCBI Taxonomy" id="1381693"/>
    <lineage>
        <taxon>Eukaryota</taxon>
        <taxon>Sar</taxon>
        <taxon>Alveolata</taxon>
        <taxon>Dinophyceae</taxon>
        <taxon>Suessiales</taxon>
        <taxon>Symbiodiniaceae</taxon>
        <taxon>Durusdinium</taxon>
    </lineage>
</organism>
<dbReference type="InterPro" id="IPR054708">
    <property type="entry name" value="MTPAP-like_central"/>
</dbReference>
<evidence type="ECO:0000259" key="11">
    <source>
        <dbReference type="PROSITE" id="PS00028"/>
    </source>
</evidence>
<keyword evidence="6" id="KW-0479">Metal-binding</keyword>
<feature type="signal peptide" evidence="10">
    <location>
        <begin position="1"/>
        <end position="20"/>
    </location>
</feature>
<evidence type="ECO:0000313" key="13">
    <source>
        <dbReference type="Proteomes" id="UP001642484"/>
    </source>
</evidence>
<dbReference type="InterPro" id="IPR043519">
    <property type="entry name" value="NT_sf"/>
</dbReference>
<dbReference type="PANTHER" id="PTHR12271:SF40">
    <property type="entry name" value="POLY(A) RNA POLYMERASE GLD2"/>
    <property type="match status" value="1"/>
</dbReference>
<keyword evidence="5" id="KW-0808">Transferase</keyword>
<dbReference type="Pfam" id="PF03828">
    <property type="entry name" value="PAP_assoc"/>
    <property type="match status" value="1"/>
</dbReference>
<comment type="cofactor">
    <cofactor evidence="2">
        <name>Mg(2+)</name>
        <dbReference type="ChEBI" id="CHEBI:18420"/>
    </cofactor>
</comment>
<evidence type="ECO:0000256" key="7">
    <source>
        <dbReference type="ARBA" id="ARBA00022842"/>
    </source>
</evidence>
<name>A0ABP0KUN8_9DINO</name>
<evidence type="ECO:0000256" key="10">
    <source>
        <dbReference type="SAM" id="SignalP"/>
    </source>
</evidence>
<dbReference type="PROSITE" id="PS00028">
    <property type="entry name" value="ZINC_FINGER_C2H2_1"/>
    <property type="match status" value="1"/>
</dbReference>
<comment type="caution">
    <text evidence="12">The sequence shown here is derived from an EMBL/GenBank/DDBJ whole genome shotgun (WGS) entry which is preliminary data.</text>
</comment>
<dbReference type="PANTHER" id="PTHR12271">
    <property type="entry name" value="POLY A POLYMERASE CID PAP -RELATED"/>
    <property type="match status" value="1"/>
</dbReference>
<protein>
    <recommendedName>
        <fullName evidence="11">C2H2-type domain-containing protein</fullName>
    </recommendedName>
</protein>
<feature type="domain" description="C2H2-type" evidence="11">
    <location>
        <begin position="431"/>
        <end position="453"/>
    </location>
</feature>
<dbReference type="EMBL" id="CAXAMN010010001">
    <property type="protein sequence ID" value="CAK9030428.1"/>
    <property type="molecule type" value="Genomic_DNA"/>
</dbReference>
<dbReference type="Pfam" id="PF22600">
    <property type="entry name" value="MTPAP-like_central"/>
    <property type="match status" value="1"/>
</dbReference>
<evidence type="ECO:0000256" key="8">
    <source>
        <dbReference type="SAM" id="Coils"/>
    </source>
</evidence>
<evidence type="ECO:0000256" key="3">
    <source>
        <dbReference type="ARBA" id="ARBA00004496"/>
    </source>
</evidence>
<evidence type="ECO:0000256" key="4">
    <source>
        <dbReference type="ARBA" id="ARBA00022490"/>
    </source>
</evidence>
<evidence type="ECO:0000256" key="1">
    <source>
        <dbReference type="ARBA" id="ARBA00001936"/>
    </source>
</evidence>